<evidence type="ECO:0008006" key="4">
    <source>
        <dbReference type="Google" id="ProtNLM"/>
    </source>
</evidence>
<dbReference type="EMBL" id="FOZG01000002">
    <property type="protein sequence ID" value="SFS04122.1"/>
    <property type="molecule type" value="Genomic_DNA"/>
</dbReference>
<feature type="chain" id="PRO_5011533420" description="DUF2490 domain-containing protein" evidence="1">
    <location>
        <begin position="21"/>
        <end position="225"/>
    </location>
</feature>
<feature type="signal peptide" evidence="1">
    <location>
        <begin position="1"/>
        <end position="20"/>
    </location>
</feature>
<organism evidence="2 3">
    <name type="scientific">Sphingomonas jatrophae</name>
    <dbReference type="NCBI Taxonomy" id="1166337"/>
    <lineage>
        <taxon>Bacteria</taxon>
        <taxon>Pseudomonadati</taxon>
        <taxon>Pseudomonadota</taxon>
        <taxon>Alphaproteobacteria</taxon>
        <taxon>Sphingomonadales</taxon>
        <taxon>Sphingomonadaceae</taxon>
        <taxon>Sphingomonas</taxon>
    </lineage>
</organism>
<keyword evidence="3" id="KW-1185">Reference proteome</keyword>
<dbReference type="OrthoDB" id="5381041at2"/>
<accession>A0A1I6LLI2</accession>
<keyword evidence="1" id="KW-0732">Signal</keyword>
<dbReference type="Proteomes" id="UP000198824">
    <property type="component" value="Unassembled WGS sequence"/>
</dbReference>
<dbReference type="Pfam" id="PF10677">
    <property type="entry name" value="DUF2490"/>
    <property type="match status" value="1"/>
</dbReference>
<proteinExistence type="predicted"/>
<name>A0A1I6LLI2_9SPHN</name>
<evidence type="ECO:0000313" key="2">
    <source>
        <dbReference type="EMBL" id="SFS04122.1"/>
    </source>
</evidence>
<dbReference type="STRING" id="1166337.SAMN05192580_2880"/>
<evidence type="ECO:0000256" key="1">
    <source>
        <dbReference type="SAM" id="SignalP"/>
    </source>
</evidence>
<reference evidence="2 3" key="1">
    <citation type="submission" date="2016-10" db="EMBL/GenBank/DDBJ databases">
        <authorList>
            <person name="de Groot N.N."/>
        </authorList>
    </citation>
    <scope>NUCLEOTIDE SEQUENCE [LARGE SCALE GENOMIC DNA]</scope>
    <source>
        <strain evidence="2 3">S5-249</strain>
    </source>
</reference>
<dbReference type="AlphaFoldDB" id="A0A1I6LLI2"/>
<evidence type="ECO:0000313" key="3">
    <source>
        <dbReference type="Proteomes" id="UP000198824"/>
    </source>
</evidence>
<dbReference type="RefSeq" id="WP_093316062.1">
    <property type="nucleotide sequence ID" value="NZ_FOZG01000002.1"/>
</dbReference>
<dbReference type="InterPro" id="IPR019619">
    <property type="entry name" value="DUF2490"/>
</dbReference>
<sequence length="225" mass="24925">MSPLRYISALFLLLGGTAHARTVEDEQVWLNAVVSGTTKSGFAYWLEAQPRFTDGAGRLGQLLLRPMVGWKLSDAVTVYGGYAHVVLPIENGPDRNEDRLFGQVSSTIGKVAGGTLSSRTRLEYRDLSNGRDAGWRFRNWLRYVRPITAPDKTRALVYVEPFVALNDTDWGARRGFDQLRSFVGVEVPLKGRSTVELGYLNQLVNATGGVTRVNHVASLSLFIRP</sequence>
<protein>
    <recommendedName>
        <fullName evidence="4">DUF2490 domain-containing protein</fullName>
    </recommendedName>
</protein>
<gene>
    <name evidence="2" type="ORF">SAMN05192580_2880</name>
</gene>